<feature type="non-terminal residue" evidence="2">
    <location>
        <position position="47"/>
    </location>
</feature>
<evidence type="ECO:0000313" key="2">
    <source>
        <dbReference type="EMBL" id="CAF1680782.1"/>
    </source>
</evidence>
<dbReference type="Proteomes" id="UP000663877">
    <property type="component" value="Unassembled WGS sequence"/>
</dbReference>
<sequence length="47" mass="5569">MIPVCPPMLLSNCPWNRRYIELCLPKIQPITLLIIPRNSFRYTLPDK</sequence>
<dbReference type="EMBL" id="CAJNOM010008623">
    <property type="protein sequence ID" value="CAF1680782.1"/>
    <property type="molecule type" value="Genomic_DNA"/>
</dbReference>
<dbReference type="Proteomes" id="UP000663832">
    <property type="component" value="Unassembled WGS sequence"/>
</dbReference>
<name>A0A816H167_9BILA</name>
<accession>A0A816H167</accession>
<reference evidence="2" key="1">
    <citation type="submission" date="2021-02" db="EMBL/GenBank/DDBJ databases">
        <authorList>
            <person name="Nowell W R."/>
        </authorList>
    </citation>
    <scope>NUCLEOTIDE SEQUENCE</scope>
</reference>
<keyword evidence="3" id="KW-1185">Reference proteome</keyword>
<evidence type="ECO:0000313" key="1">
    <source>
        <dbReference type="EMBL" id="CAF1595356.1"/>
    </source>
</evidence>
<evidence type="ECO:0000313" key="3">
    <source>
        <dbReference type="Proteomes" id="UP000663832"/>
    </source>
</evidence>
<organism evidence="2 3">
    <name type="scientific">Adineta steineri</name>
    <dbReference type="NCBI Taxonomy" id="433720"/>
    <lineage>
        <taxon>Eukaryota</taxon>
        <taxon>Metazoa</taxon>
        <taxon>Spiralia</taxon>
        <taxon>Gnathifera</taxon>
        <taxon>Rotifera</taxon>
        <taxon>Eurotatoria</taxon>
        <taxon>Bdelloidea</taxon>
        <taxon>Adinetida</taxon>
        <taxon>Adinetidae</taxon>
        <taxon>Adineta</taxon>
    </lineage>
</organism>
<proteinExistence type="predicted"/>
<dbReference type="AlphaFoldDB" id="A0A816H167"/>
<gene>
    <name evidence="1" type="ORF">BJG266_LOCUS50019</name>
    <name evidence="2" type="ORF">QVE165_LOCUS67112</name>
</gene>
<dbReference type="EMBL" id="CAJNOI010008177">
    <property type="protein sequence ID" value="CAF1595356.1"/>
    <property type="molecule type" value="Genomic_DNA"/>
</dbReference>
<protein>
    <submittedName>
        <fullName evidence="2">Uncharacterized protein</fullName>
    </submittedName>
</protein>
<comment type="caution">
    <text evidence="2">The sequence shown here is derived from an EMBL/GenBank/DDBJ whole genome shotgun (WGS) entry which is preliminary data.</text>
</comment>